<dbReference type="InterPro" id="IPR003437">
    <property type="entry name" value="GcvP"/>
</dbReference>
<dbReference type="PANTHER" id="PTHR11773">
    <property type="entry name" value="GLYCINE DEHYDROGENASE, DECARBOXYLATING"/>
    <property type="match status" value="1"/>
</dbReference>
<evidence type="ECO:0000256" key="6">
    <source>
        <dbReference type="ARBA" id="ARBA00023002"/>
    </source>
</evidence>
<feature type="domain" description="Glycine cleavage system P-protein N-terminal" evidence="9">
    <location>
        <begin position="477"/>
        <end position="737"/>
    </location>
</feature>
<dbReference type="Proteomes" id="UP001500298">
    <property type="component" value="Unassembled WGS sequence"/>
</dbReference>
<dbReference type="Gene3D" id="3.40.640.10">
    <property type="entry name" value="Type I PLP-dependent aspartate aminotransferase-like (Major domain)"/>
    <property type="match status" value="2"/>
</dbReference>
<dbReference type="InterPro" id="IPR015422">
    <property type="entry name" value="PyrdxlP-dep_Trfase_small"/>
</dbReference>
<dbReference type="NCBIfam" id="NF001696">
    <property type="entry name" value="PRK00451.1"/>
    <property type="match status" value="1"/>
</dbReference>
<keyword evidence="12" id="KW-1185">Reference proteome</keyword>
<evidence type="ECO:0000313" key="12">
    <source>
        <dbReference type="Proteomes" id="UP001500298"/>
    </source>
</evidence>
<dbReference type="InterPro" id="IPR049315">
    <property type="entry name" value="GDC-P_N"/>
</dbReference>
<comment type="subunit">
    <text evidence="4 8">The glycine cleavage system is composed of four proteins: P, T, L and H.</text>
</comment>
<dbReference type="Pfam" id="PF02347">
    <property type="entry name" value="GDC-P"/>
    <property type="match status" value="2"/>
</dbReference>
<dbReference type="CDD" id="cd00613">
    <property type="entry name" value="GDC-P"/>
    <property type="match status" value="2"/>
</dbReference>
<dbReference type="PANTHER" id="PTHR11773:SF1">
    <property type="entry name" value="GLYCINE DEHYDROGENASE (DECARBOXYLATING), MITOCHONDRIAL"/>
    <property type="match status" value="1"/>
</dbReference>
<gene>
    <name evidence="8 11" type="primary">gcvP</name>
    <name evidence="11" type="ORF">GCM10023331_40400</name>
</gene>
<evidence type="ECO:0000313" key="11">
    <source>
        <dbReference type="EMBL" id="GAA4851741.1"/>
    </source>
</evidence>
<sequence>MKINLNNFERFEERHNSPNHTQIEEMLKVINASSVDELIEQTVPEHIRLKKALDLPAPMTEYQFLKNFKTIAQKNKIFKSYIGMGYYNTIVPGVILRNIMENPGWYTAYTPYQAEIAQGRLEMLINFQTMITDLTGMEIANSSLLDEATAAAEAMGLFMALRKKDKKKSNTFFVADHCHPQTIDVMKTRAEAFGFNLVIGDYKTIDLTDADLVGVLVQYPDTNGEVVDYADFIAAAHENNVKVAVASDLLALTILKTPGEMGADAVVGSAQRFGVPMGFGGPHAGFFATREEFKRQVPGRIIGVSKDMDGNDAYRMALQTREQHIKREKATSNICTAQVLLGVMAAAYAVYHGPEGLKRIAFRVHGMATLLKSSLEKLGFEVETNNMFDTITINTNGQAAAIRKVAEANEANFRYFDANRIGIALNQTTDINHINDIVNIFAEAAGKAVDFTLAEEVEASLDNTLLRTSEMLTHPVFNQYHSEHEMLRYLKRLENKDLSLVHSMISLGSCTMKLNATAEMIPVTWPEFGQIHPFAPANQTEGYREIFKNLEAWLEEITGFDAFSLQPNSGANGEYAGLLTIANYHKANGDTHRNIALIPSSAHGTNPASAVMAGMKVIVTKCDENGNIDVEDLRKHAEANKENLSCLMVTYPSTHGVFEESIQEICQIIHDNGGRVYMDGANMNAQVGLTNPATIGADVCHLNLHKTFCIPHGGGGPGMGPIGVVADLAPYLPGHVVVDNGVGEKAGSAVSAAPWGSASILPISYAYVAMMGGEGLTNATKTAILNANYIQSRLKEHYPVLYVGSNGRSAHEMIADCRQFKAVGIEVEDIAKRLMDYGFHAPTVSFPVAGTLMIEPTESETKAELDRFCDAMIAIRNEIREIEEGKADQVVNVLKNAPHTEAMAVADEWTLPYSREKAIYPLPYVSANKFWPTVRRVDSAYGDRNLYCSCIPVSDYAEETVNA</sequence>
<dbReference type="InterPro" id="IPR015424">
    <property type="entry name" value="PyrdxlP-dep_Trfase"/>
</dbReference>
<reference evidence="12" key="1">
    <citation type="journal article" date="2019" name="Int. J. Syst. Evol. Microbiol.">
        <title>The Global Catalogue of Microorganisms (GCM) 10K type strain sequencing project: providing services to taxonomists for standard genome sequencing and annotation.</title>
        <authorList>
            <consortium name="The Broad Institute Genomics Platform"/>
            <consortium name="The Broad Institute Genome Sequencing Center for Infectious Disease"/>
            <person name="Wu L."/>
            <person name="Ma J."/>
        </authorList>
    </citation>
    <scope>NUCLEOTIDE SEQUENCE [LARGE SCALE GENOMIC DNA]</scope>
    <source>
        <strain evidence="12">JCM 18326</strain>
    </source>
</reference>
<protein>
    <recommendedName>
        <fullName evidence="8">Glycine dehydrogenase (decarboxylating)</fullName>
        <ecNumber evidence="8">1.4.4.2</ecNumber>
    </recommendedName>
    <alternativeName>
        <fullName evidence="8">Glycine cleavage system P-protein</fullName>
    </alternativeName>
    <alternativeName>
        <fullName evidence="8">Glycine decarboxylase</fullName>
    </alternativeName>
    <alternativeName>
        <fullName evidence="8">Glycine dehydrogenase (aminomethyl-transferring)</fullName>
    </alternativeName>
</protein>
<dbReference type="InterPro" id="IPR020581">
    <property type="entry name" value="GDC_P"/>
</dbReference>
<dbReference type="RefSeq" id="WP_345375180.1">
    <property type="nucleotide sequence ID" value="NZ_BAABJX010000068.1"/>
</dbReference>
<comment type="catalytic activity">
    <reaction evidence="7 8">
        <text>N(6)-[(R)-lipoyl]-L-lysyl-[glycine-cleavage complex H protein] + glycine + H(+) = N(6)-[(R)-S(8)-aminomethyldihydrolipoyl]-L-lysyl-[glycine-cleavage complex H protein] + CO2</text>
        <dbReference type="Rhea" id="RHEA:24304"/>
        <dbReference type="Rhea" id="RHEA-COMP:10494"/>
        <dbReference type="Rhea" id="RHEA-COMP:10495"/>
        <dbReference type="ChEBI" id="CHEBI:15378"/>
        <dbReference type="ChEBI" id="CHEBI:16526"/>
        <dbReference type="ChEBI" id="CHEBI:57305"/>
        <dbReference type="ChEBI" id="CHEBI:83099"/>
        <dbReference type="ChEBI" id="CHEBI:83143"/>
        <dbReference type="EC" id="1.4.4.2"/>
    </reaction>
</comment>
<proteinExistence type="inferred from homology"/>
<dbReference type="SUPFAM" id="SSF53383">
    <property type="entry name" value="PLP-dependent transferases"/>
    <property type="match status" value="2"/>
</dbReference>
<feature type="modified residue" description="N6-(pyridoxal phosphate)lysine" evidence="8">
    <location>
        <position position="706"/>
    </location>
</feature>
<dbReference type="NCBIfam" id="NF003346">
    <property type="entry name" value="PRK04366.1"/>
    <property type="match status" value="1"/>
</dbReference>
<keyword evidence="6 8" id="KW-0560">Oxidoreductase</keyword>
<evidence type="ECO:0000256" key="7">
    <source>
        <dbReference type="ARBA" id="ARBA00049026"/>
    </source>
</evidence>
<evidence type="ECO:0000256" key="1">
    <source>
        <dbReference type="ARBA" id="ARBA00001933"/>
    </source>
</evidence>
<dbReference type="InterPro" id="IPR049316">
    <property type="entry name" value="GDC-P_C"/>
</dbReference>
<evidence type="ECO:0000256" key="3">
    <source>
        <dbReference type="ARBA" id="ARBA00010756"/>
    </source>
</evidence>
<dbReference type="NCBIfam" id="TIGR00461">
    <property type="entry name" value="gcvP"/>
    <property type="match status" value="1"/>
</dbReference>
<dbReference type="HAMAP" id="MF_00711">
    <property type="entry name" value="GcvP"/>
    <property type="match status" value="1"/>
</dbReference>
<name>A0ABP9DPP2_9BACT</name>
<organism evidence="11 12">
    <name type="scientific">Algivirga pacifica</name>
    <dbReference type="NCBI Taxonomy" id="1162670"/>
    <lineage>
        <taxon>Bacteria</taxon>
        <taxon>Pseudomonadati</taxon>
        <taxon>Bacteroidota</taxon>
        <taxon>Cytophagia</taxon>
        <taxon>Cytophagales</taxon>
        <taxon>Flammeovirgaceae</taxon>
        <taxon>Algivirga</taxon>
    </lineage>
</organism>
<feature type="domain" description="Glycine dehydrogenase C-terminal" evidence="10">
    <location>
        <begin position="779"/>
        <end position="899"/>
    </location>
</feature>
<evidence type="ECO:0000256" key="2">
    <source>
        <dbReference type="ARBA" id="ARBA00003788"/>
    </source>
</evidence>
<evidence type="ECO:0000256" key="5">
    <source>
        <dbReference type="ARBA" id="ARBA00022898"/>
    </source>
</evidence>
<dbReference type="Pfam" id="PF21478">
    <property type="entry name" value="GcvP2_C"/>
    <property type="match status" value="1"/>
</dbReference>
<comment type="function">
    <text evidence="2 8">The glycine cleavage system catalyzes the degradation of glycine. The P protein binds the alpha-amino group of glycine through its pyridoxal phosphate cofactor; CO(2) is released and the remaining methylamine moiety is then transferred to the lipoamide cofactor of the H protein.</text>
</comment>
<keyword evidence="5 8" id="KW-0663">Pyridoxal phosphate</keyword>
<accession>A0ABP9DPP2</accession>
<dbReference type="EMBL" id="BAABJX010000068">
    <property type="protein sequence ID" value="GAA4851741.1"/>
    <property type="molecule type" value="Genomic_DNA"/>
</dbReference>
<comment type="caution">
    <text evidence="11">The sequence shown here is derived from an EMBL/GenBank/DDBJ whole genome shotgun (WGS) entry which is preliminary data.</text>
</comment>
<dbReference type="Gene3D" id="3.90.1150.10">
    <property type="entry name" value="Aspartate Aminotransferase, domain 1"/>
    <property type="match status" value="2"/>
</dbReference>
<evidence type="ECO:0000256" key="4">
    <source>
        <dbReference type="ARBA" id="ARBA00011690"/>
    </source>
</evidence>
<evidence type="ECO:0000259" key="9">
    <source>
        <dbReference type="Pfam" id="PF02347"/>
    </source>
</evidence>
<comment type="cofactor">
    <cofactor evidence="1 8">
        <name>pyridoxal 5'-phosphate</name>
        <dbReference type="ChEBI" id="CHEBI:597326"/>
    </cofactor>
</comment>
<feature type="domain" description="Glycine cleavage system P-protein N-terminal" evidence="9">
    <location>
        <begin position="13"/>
        <end position="441"/>
    </location>
</feature>
<dbReference type="EC" id="1.4.4.2" evidence="8"/>
<evidence type="ECO:0000259" key="10">
    <source>
        <dbReference type="Pfam" id="PF21478"/>
    </source>
</evidence>
<comment type="similarity">
    <text evidence="3 8">Belongs to the GcvP family.</text>
</comment>
<evidence type="ECO:0000256" key="8">
    <source>
        <dbReference type="HAMAP-Rule" id="MF_00711"/>
    </source>
</evidence>
<dbReference type="InterPro" id="IPR015421">
    <property type="entry name" value="PyrdxlP-dep_Trfase_major"/>
</dbReference>